<gene>
    <name evidence="1" type="ORF">M8818_006038</name>
</gene>
<evidence type="ECO:0000313" key="2">
    <source>
        <dbReference type="Proteomes" id="UP001320706"/>
    </source>
</evidence>
<comment type="caution">
    <text evidence="1">The sequence shown here is derived from an EMBL/GenBank/DDBJ whole genome shotgun (WGS) entry which is preliminary data.</text>
</comment>
<organism evidence="1 2">
    <name type="scientific">Zalaria obscura</name>
    <dbReference type="NCBI Taxonomy" id="2024903"/>
    <lineage>
        <taxon>Eukaryota</taxon>
        <taxon>Fungi</taxon>
        <taxon>Dikarya</taxon>
        <taxon>Ascomycota</taxon>
        <taxon>Pezizomycotina</taxon>
        <taxon>Dothideomycetes</taxon>
        <taxon>Dothideomycetidae</taxon>
        <taxon>Dothideales</taxon>
        <taxon>Zalariaceae</taxon>
        <taxon>Zalaria</taxon>
    </lineage>
</organism>
<keyword evidence="2" id="KW-1185">Reference proteome</keyword>
<dbReference type="Proteomes" id="UP001320706">
    <property type="component" value="Unassembled WGS sequence"/>
</dbReference>
<proteinExistence type="predicted"/>
<sequence length="82" mass="9114">MDVYWCQQVVSLINGRLRRKTARTDIQNTATSANKEYGYVLVPLAGAAGALADEECRDEERKGGSRTTSLWLKTECGLALRH</sequence>
<reference evidence="1" key="1">
    <citation type="submission" date="2024-02" db="EMBL/GenBank/DDBJ databases">
        <title>Metagenome Assembled Genome of Zalaria obscura JY119.</title>
        <authorList>
            <person name="Vighnesh L."/>
            <person name="Jagadeeshwari U."/>
            <person name="Venkata Ramana C."/>
            <person name="Sasikala C."/>
        </authorList>
    </citation>
    <scope>NUCLEOTIDE SEQUENCE</scope>
    <source>
        <strain evidence="1">JY119</strain>
    </source>
</reference>
<accession>A0ACC3S6R5</accession>
<protein>
    <submittedName>
        <fullName evidence="1">Uncharacterized protein</fullName>
    </submittedName>
</protein>
<name>A0ACC3S6R5_9PEZI</name>
<evidence type="ECO:0000313" key="1">
    <source>
        <dbReference type="EMBL" id="KAK8200723.1"/>
    </source>
</evidence>
<dbReference type="EMBL" id="JAMKPW020000038">
    <property type="protein sequence ID" value="KAK8200723.1"/>
    <property type="molecule type" value="Genomic_DNA"/>
</dbReference>